<dbReference type="SUPFAM" id="SSF48452">
    <property type="entry name" value="TPR-like"/>
    <property type="match status" value="1"/>
</dbReference>
<dbReference type="KEGG" id="bur:Bcep18194_B2725"/>
<organism evidence="2 3">
    <name type="scientific">Burkholderia lata (strain ATCC 17760 / DSM 23089 / LMG 22485 / NCIMB 9086 / R18194 / 383)</name>
    <dbReference type="NCBI Taxonomy" id="482957"/>
    <lineage>
        <taxon>Bacteria</taxon>
        <taxon>Pseudomonadati</taxon>
        <taxon>Pseudomonadota</taxon>
        <taxon>Betaproteobacteria</taxon>
        <taxon>Burkholderiales</taxon>
        <taxon>Burkholderiaceae</taxon>
        <taxon>Burkholderia</taxon>
        <taxon>Burkholderia cepacia complex</taxon>
    </lineage>
</organism>
<protein>
    <submittedName>
        <fullName evidence="2">TPR repeat protein</fullName>
    </submittedName>
</protein>
<dbReference type="PATRIC" id="fig|482957.22.peg.6529"/>
<dbReference type="Gene3D" id="1.25.40.10">
    <property type="entry name" value="Tetratricopeptide repeat domain"/>
    <property type="match status" value="1"/>
</dbReference>
<gene>
    <name evidence="2" type="ordered locus">Bcep18194_B2725</name>
</gene>
<keyword evidence="3" id="KW-1185">Reference proteome</keyword>
<dbReference type="InterPro" id="IPR011990">
    <property type="entry name" value="TPR-like_helical_dom_sf"/>
</dbReference>
<evidence type="ECO:0000313" key="3">
    <source>
        <dbReference type="Proteomes" id="UP000002705"/>
    </source>
</evidence>
<feature type="compositionally biased region" description="Polar residues" evidence="1">
    <location>
        <begin position="128"/>
        <end position="162"/>
    </location>
</feature>
<proteinExistence type="predicted"/>
<dbReference type="AlphaFoldDB" id="Q391N0"/>
<evidence type="ECO:0000256" key="1">
    <source>
        <dbReference type="SAM" id="MobiDB-lite"/>
    </source>
</evidence>
<dbReference type="EMBL" id="CP000152">
    <property type="protein sequence ID" value="ABB12836.1"/>
    <property type="molecule type" value="Genomic_DNA"/>
</dbReference>
<accession>Q391N0</accession>
<dbReference type="Pfam" id="PF14559">
    <property type="entry name" value="TPR_19"/>
    <property type="match status" value="1"/>
</dbReference>
<dbReference type="HOGENOM" id="CLU_1072304_0_0_4"/>
<sequence length="259" mass="27364">MARTSRLEVTMPTPMRLMTALLVAAVLSSGGNSVRAAPTKQQVEATIAHGDMARAERMLREVLSEHPDNALAHYLLGQVLSKLHQPSEGLAELDRAQTLDPSIHFTNPQKFEAVRQRIAAEAGGPQVTGASATTSANSGTQGSSTNLPVSPAQTAGTKSSSGGKCMPVDDNSRPCVSLVGSRKDGQPGEQINYVLTFRNSCNTQMIVRAVRRQVYNPGDNGVSETGISPGGTSELNCVDYKDGHAGCGGFTEWSVPCNR</sequence>
<evidence type="ECO:0000313" key="2">
    <source>
        <dbReference type="EMBL" id="ABB12836.1"/>
    </source>
</evidence>
<reference evidence="2" key="1">
    <citation type="submission" date="2005-10" db="EMBL/GenBank/DDBJ databases">
        <title>Complete sequence of chromosome 2 of Burkholderia sp. 383.</title>
        <authorList>
            <consortium name="US DOE Joint Genome Institute"/>
            <person name="Copeland A."/>
            <person name="Lucas S."/>
            <person name="Lapidus A."/>
            <person name="Barry K."/>
            <person name="Detter J.C."/>
            <person name="Glavina T."/>
            <person name="Hammon N."/>
            <person name="Israni S."/>
            <person name="Pitluck S."/>
            <person name="Chain P."/>
            <person name="Malfatti S."/>
            <person name="Shin M."/>
            <person name="Vergez L."/>
            <person name="Schmutz J."/>
            <person name="Larimer F."/>
            <person name="Land M."/>
            <person name="Kyrpides N."/>
            <person name="Lykidis A."/>
            <person name="Richardson P."/>
        </authorList>
    </citation>
    <scope>NUCLEOTIDE SEQUENCE [LARGE SCALE GENOMIC DNA]</scope>
    <source>
        <strain evidence="2">383</strain>
    </source>
</reference>
<name>Q391N0_BURL3</name>
<dbReference type="Proteomes" id="UP000002705">
    <property type="component" value="Chromosome 2"/>
</dbReference>
<feature type="region of interest" description="Disordered" evidence="1">
    <location>
        <begin position="122"/>
        <end position="169"/>
    </location>
</feature>